<keyword evidence="7" id="KW-1185">Reference proteome</keyword>
<keyword evidence="2" id="KW-0677">Repeat</keyword>
<dbReference type="PROSITE" id="PS50021">
    <property type="entry name" value="CH"/>
    <property type="match status" value="1"/>
</dbReference>
<feature type="compositionally biased region" description="Acidic residues" evidence="3">
    <location>
        <begin position="455"/>
        <end position="465"/>
    </location>
</feature>
<feature type="region of interest" description="Disordered" evidence="3">
    <location>
        <begin position="1"/>
        <end position="39"/>
    </location>
</feature>
<dbReference type="SMART" id="SM00364">
    <property type="entry name" value="LRR_BAC"/>
    <property type="match status" value="4"/>
</dbReference>
<dbReference type="InterPro" id="IPR036872">
    <property type="entry name" value="CH_dom_sf"/>
</dbReference>
<organism evidence="6 7">
    <name type="scientific">Knipowitschia caucasica</name>
    <name type="common">Caucasian dwarf goby</name>
    <name type="synonym">Pomatoschistus caucasicus</name>
    <dbReference type="NCBI Taxonomy" id="637954"/>
    <lineage>
        <taxon>Eukaryota</taxon>
        <taxon>Metazoa</taxon>
        <taxon>Chordata</taxon>
        <taxon>Craniata</taxon>
        <taxon>Vertebrata</taxon>
        <taxon>Euteleostomi</taxon>
        <taxon>Actinopterygii</taxon>
        <taxon>Neopterygii</taxon>
        <taxon>Teleostei</taxon>
        <taxon>Neoteleostei</taxon>
        <taxon>Acanthomorphata</taxon>
        <taxon>Gobiaria</taxon>
        <taxon>Gobiiformes</taxon>
        <taxon>Gobioidei</taxon>
        <taxon>Gobiidae</taxon>
        <taxon>Gobiinae</taxon>
        <taxon>Knipowitschia</taxon>
    </lineage>
</organism>
<feature type="compositionally biased region" description="Low complexity" evidence="3">
    <location>
        <begin position="625"/>
        <end position="658"/>
    </location>
</feature>
<evidence type="ECO:0000259" key="5">
    <source>
        <dbReference type="PROSITE" id="PS50021"/>
    </source>
</evidence>
<dbReference type="SUPFAM" id="SSF47576">
    <property type="entry name" value="Calponin-homology domain, CH-domain"/>
    <property type="match status" value="1"/>
</dbReference>
<proteinExistence type="predicted"/>
<dbReference type="InterPro" id="IPR003591">
    <property type="entry name" value="Leu-rich_rpt_typical-subtyp"/>
</dbReference>
<feature type="region of interest" description="Disordered" evidence="3">
    <location>
        <begin position="449"/>
        <end position="476"/>
    </location>
</feature>
<dbReference type="InterPro" id="IPR050216">
    <property type="entry name" value="LRR_domain-containing"/>
</dbReference>
<sequence length="851" mass="93712">MKPRPQTSNHAPGAAPTAARTSKLRLKETPRKQSAQRQHMDAYCIRRDCQSKSMSGSSLDLSLSLIGSTLRCVRSEITAALQQPPPPPRGFTSVLFYKFCVRPGSVWSLPCFTGHESAEELWKKVKEEADAAFMAAGDGCQLPATVAASRSVEKALEEAAASGALNLSNRKLKEFPRSARNYDLSDITHADLSKNRMCELPDELCHFISLETLSLYHNGMRLLSPSLANLQALTYLNLSRNLLSSLPLSVFQLPLLRVLIVSNNKLSTLPASIYALAHLRQLDVSCNELQCLPPEIGQLECLRDLNLRRNQLTALPEEISELPLVRLDVSCNRITHVPVCYRHLRHLQSIVLDNNPLILPPAHICSKGKYHVFKYLNMEACKRSTDELERHLRPTTFGSCLSEQELFTGQFGGLDSGFNSVDSGSKRWSGNESADDFSERSLRLAEVSRDKRNLEEEEEEEEEEEVAHIQSTKVNGDVEQVDFIDSSVPEEEELRIDAPTPPLTTPLLVLKERRGTPHSLEASPTCRSGLVVDPCSPSSTSSSPIQSPSSPTLEERRRPGTLLIWQERERQQQQQREKASLLRSSSKTGSHVTPTPHTGSLSGGCSPDSNSSHTSLRQRCASTEQSVSPSLQRSSSRTDVPSSPKTSSPPSHTPKPNSFLFRTSSRSTVKPGGVPLSEFGRSESRTTLRSPKEDRPDVTQIRKALESRLKISLPEDLGEALSNGTVLCQLVNHIRPRLVSIIHVPSPAVPKLSAAKCRLNVENFIAACRKLGVPEMDMCASSDVLLCKLPAVLRCVGALLSRVDAGGPEEEEEAAPVPRPPSQSSLLSTDFLLFYSAAMALLYALYCYLLT</sequence>
<protein>
    <recommendedName>
        <fullName evidence="5">Calponin-homology (CH) domain-containing protein</fullName>
    </recommendedName>
</protein>
<feature type="region of interest" description="Disordered" evidence="3">
    <location>
        <begin position="514"/>
        <end position="697"/>
    </location>
</feature>
<dbReference type="Pfam" id="PF00307">
    <property type="entry name" value="CH"/>
    <property type="match status" value="1"/>
</dbReference>
<dbReference type="EMBL" id="OZ035841">
    <property type="protein sequence ID" value="CAL1590682.1"/>
    <property type="molecule type" value="Genomic_DNA"/>
</dbReference>
<feature type="compositionally biased region" description="Basic and acidic residues" evidence="3">
    <location>
        <begin position="566"/>
        <end position="580"/>
    </location>
</feature>
<dbReference type="InterPro" id="IPR032675">
    <property type="entry name" value="LRR_dom_sf"/>
</dbReference>
<dbReference type="PANTHER" id="PTHR48051">
    <property type="match status" value="1"/>
</dbReference>
<evidence type="ECO:0000313" key="7">
    <source>
        <dbReference type="Proteomes" id="UP001497482"/>
    </source>
</evidence>
<reference evidence="6 7" key="1">
    <citation type="submission" date="2024-04" db="EMBL/GenBank/DDBJ databases">
        <authorList>
            <person name="Waldvogel A.-M."/>
            <person name="Schoenle A."/>
        </authorList>
    </citation>
    <scope>NUCLEOTIDE SEQUENCE [LARGE SCALE GENOMIC DNA]</scope>
</reference>
<dbReference type="GO" id="GO:0005737">
    <property type="term" value="C:cytoplasm"/>
    <property type="evidence" value="ECO:0007669"/>
    <property type="project" value="TreeGrafter"/>
</dbReference>
<evidence type="ECO:0000256" key="2">
    <source>
        <dbReference type="ARBA" id="ARBA00022737"/>
    </source>
</evidence>
<feature type="transmembrane region" description="Helical" evidence="4">
    <location>
        <begin position="831"/>
        <end position="850"/>
    </location>
</feature>
<dbReference type="Gene3D" id="1.10.418.10">
    <property type="entry name" value="Calponin-like domain"/>
    <property type="match status" value="1"/>
</dbReference>
<dbReference type="AlphaFoldDB" id="A0AAV2KTZ1"/>
<dbReference type="SUPFAM" id="SSF52058">
    <property type="entry name" value="L domain-like"/>
    <property type="match status" value="1"/>
</dbReference>
<dbReference type="Pfam" id="PF13855">
    <property type="entry name" value="LRR_8"/>
    <property type="match status" value="2"/>
</dbReference>
<feature type="compositionally biased region" description="Low complexity" evidence="3">
    <location>
        <begin position="534"/>
        <end position="551"/>
    </location>
</feature>
<feature type="compositionally biased region" description="Basic and acidic residues" evidence="3">
    <location>
        <begin position="680"/>
        <end position="697"/>
    </location>
</feature>
<dbReference type="Gene3D" id="3.80.10.10">
    <property type="entry name" value="Ribonuclease Inhibitor"/>
    <property type="match status" value="1"/>
</dbReference>
<name>A0AAV2KTZ1_KNICA</name>
<dbReference type="Proteomes" id="UP001497482">
    <property type="component" value="Chromosome 19"/>
</dbReference>
<feature type="compositionally biased region" description="Polar residues" evidence="3">
    <location>
        <begin position="582"/>
        <end position="600"/>
    </location>
</feature>
<keyword evidence="1" id="KW-0433">Leucine-rich repeat</keyword>
<feature type="domain" description="Calponin-homology (CH)" evidence="5">
    <location>
        <begin position="691"/>
        <end position="804"/>
    </location>
</feature>
<dbReference type="FunFam" id="3.80.10.10:FF:000007">
    <property type="entry name" value="Leucine-rich repeat and calponin homology domain-containing protein 1 isoform 3"/>
    <property type="match status" value="1"/>
</dbReference>
<evidence type="ECO:0000256" key="3">
    <source>
        <dbReference type="SAM" id="MobiDB-lite"/>
    </source>
</evidence>
<feature type="compositionally biased region" description="Polar residues" evidence="3">
    <location>
        <begin position="1"/>
        <end position="10"/>
    </location>
</feature>
<dbReference type="InterPro" id="IPR001715">
    <property type="entry name" value="CH_dom"/>
</dbReference>
<feature type="compositionally biased region" description="Polar residues" evidence="3">
    <location>
        <begin position="607"/>
        <end position="624"/>
    </location>
</feature>
<evidence type="ECO:0000256" key="1">
    <source>
        <dbReference type="ARBA" id="ARBA00022614"/>
    </source>
</evidence>
<accession>A0AAV2KTZ1</accession>
<dbReference type="PANTHER" id="PTHR48051:SF64">
    <property type="entry name" value="LEUCINE RICH REPEATS AND CALPONIN HOMOLOGY DOMAIN CONTAINING 4"/>
    <property type="match status" value="1"/>
</dbReference>
<dbReference type="SMART" id="SM00369">
    <property type="entry name" value="LRR_TYP"/>
    <property type="match status" value="6"/>
</dbReference>
<dbReference type="SMART" id="SM00033">
    <property type="entry name" value="CH"/>
    <property type="match status" value="1"/>
</dbReference>
<evidence type="ECO:0000256" key="4">
    <source>
        <dbReference type="SAM" id="Phobius"/>
    </source>
</evidence>
<dbReference type="PROSITE" id="PS51450">
    <property type="entry name" value="LRR"/>
    <property type="match status" value="1"/>
</dbReference>
<dbReference type="CDD" id="cd21273">
    <property type="entry name" value="CH_LRCH4"/>
    <property type="match status" value="1"/>
</dbReference>
<keyword evidence="4" id="KW-0472">Membrane</keyword>
<dbReference type="InterPro" id="IPR001611">
    <property type="entry name" value="Leu-rich_rpt"/>
</dbReference>
<keyword evidence="4" id="KW-0812">Transmembrane</keyword>
<keyword evidence="4" id="KW-1133">Transmembrane helix</keyword>
<gene>
    <name evidence="6" type="ORF">KC01_LOCUS20161</name>
</gene>
<evidence type="ECO:0000313" key="6">
    <source>
        <dbReference type="EMBL" id="CAL1590682.1"/>
    </source>
</evidence>